<dbReference type="RefSeq" id="WP_386047543.1">
    <property type="nucleotide sequence ID" value="NZ_JBHUIO010000008.1"/>
</dbReference>
<reference evidence="2" key="1">
    <citation type="journal article" date="2019" name="Int. J. Syst. Evol. Microbiol.">
        <title>The Global Catalogue of Microorganisms (GCM) 10K type strain sequencing project: providing services to taxonomists for standard genome sequencing and annotation.</title>
        <authorList>
            <consortium name="The Broad Institute Genomics Platform"/>
            <consortium name="The Broad Institute Genome Sequencing Center for Infectious Disease"/>
            <person name="Wu L."/>
            <person name="Ma J."/>
        </authorList>
    </citation>
    <scope>NUCLEOTIDE SEQUENCE [LARGE SCALE GENOMIC DNA]</scope>
    <source>
        <strain evidence="2">CGMCC 1.13574</strain>
    </source>
</reference>
<name>A0ABW4ZYH5_9BACL</name>
<dbReference type="InterPro" id="IPR024079">
    <property type="entry name" value="MetalloPept_cat_dom_sf"/>
</dbReference>
<gene>
    <name evidence="1" type="ORF">ACFSOY_13835</name>
</gene>
<evidence type="ECO:0000313" key="1">
    <source>
        <dbReference type="EMBL" id="MFD2171057.1"/>
    </source>
</evidence>
<organism evidence="1 2">
    <name type="scientific">Tumebacillus lipolyticus</name>
    <dbReference type="NCBI Taxonomy" id="1280370"/>
    <lineage>
        <taxon>Bacteria</taxon>
        <taxon>Bacillati</taxon>
        <taxon>Bacillota</taxon>
        <taxon>Bacilli</taxon>
        <taxon>Bacillales</taxon>
        <taxon>Alicyclobacillaceae</taxon>
        <taxon>Tumebacillus</taxon>
    </lineage>
</organism>
<dbReference type="SUPFAM" id="SSF55486">
    <property type="entry name" value="Metalloproteases ('zincins'), catalytic domain"/>
    <property type="match status" value="1"/>
</dbReference>
<dbReference type="Proteomes" id="UP001597343">
    <property type="component" value="Unassembled WGS sequence"/>
</dbReference>
<proteinExistence type="predicted"/>
<evidence type="ECO:0008006" key="3">
    <source>
        <dbReference type="Google" id="ProtNLM"/>
    </source>
</evidence>
<accession>A0ABW4ZYH5</accession>
<dbReference type="EMBL" id="JBHUIO010000008">
    <property type="protein sequence ID" value="MFD2171057.1"/>
    <property type="molecule type" value="Genomic_DNA"/>
</dbReference>
<dbReference type="Gene3D" id="3.40.390.10">
    <property type="entry name" value="Collagenase (Catalytic Domain)"/>
    <property type="match status" value="1"/>
</dbReference>
<keyword evidence="2" id="KW-1185">Reference proteome</keyword>
<comment type="caution">
    <text evidence="1">The sequence shown here is derived from an EMBL/GenBank/DDBJ whole genome shotgun (WGS) entry which is preliminary data.</text>
</comment>
<evidence type="ECO:0000313" key="2">
    <source>
        <dbReference type="Proteomes" id="UP001597343"/>
    </source>
</evidence>
<protein>
    <recommendedName>
        <fullName evidence="3">Peptidase metallopeptidase domain-containing protein</fullName>
    </recommendedName>
</protein>
<sequence length="206" mass="23050">MTSRRMKSTVAFVVAISSVGILDVAHATYYGRDAFFSGNGLPDAAIAALVYYEDSNVSNLGYSNITLSARTEFDNVTDAVINFRRAASSEINSAKLRFFAVTGGTKDYYWFGKTFNYDINGYELSESAAVTAAWSKVDLKLNDEKMNLFGFTQNQRTRIAVHELGHVLSMVHQPSGYSHQSSVMQENQVEYWHLSPVDIANLQYMY</sequence>